<evidence type="ECO:0000313" key="1">
    <source>
        <dbReference type="EMBL" id="OGK16293.1"/>
    </source>
</evidence>
<dbReference type="Gene3D" id="1.10.1220.10">
    <property type="entry name" value="Met repressor-like"/>
    <property type="match status" value="1"/>
</dbReference>
<dbReference type="InterPro" id="IPR013321">
    <property type="entry name" value="Arc_rbn_hlx_hlx"/>
</dbReference>
<evidence type="ECO:0000313" key="2">
    <source>
        <dbReference type="Proteomes" id="UP000178372"/>
    </source>
</evidence>
<dbReference type="Pfam" id="PF04221">
    <property type="entry name" value="RelB"/>
    <property type="match status" value="1"/>
</dbReference>
<dbReference type="Proteomes" id="UP000178372">
    <property type="component" value="Unassembled WGS sequence"/>
</dbReference>
<comment type="caution">
    <text evidence="1">The sequence shown here is derived from an EMBL/GenBank/DDBJ whole genome shotgun (WGS) entry which is preliminary data.</text>
</comment>
<sequence>MKTAVINLKIDSELKKDVQKIAEDLGFSLSAIISSQLKQLVKTRTFTVDAKPLKPTPYLKKILREAEEDEKKGFVSPTFDNVDDAIAWLDDPDAKYINQI</sequence>
<name>A0A1F7GBI3_9BACT</name>
<dbReference type="EMBL" id="MFZF01000018">
    <property type="protein sequence ID" value="OGK16293.1"/>
    <property type="molecule type" value="Genomic_DNA"/>
</dbReference>
<reference evidence="1 2" key="1">
    <citation type="journal article" date="2016" name="Nat. Commun.">
        <title>Thousands of microbial genomes shed light on interconnected biogeochemical processes in an aquifer system.</title>
        <authorList>
            <person name="Anantharaman K."/>
            <person name="Brown C.T."/>
            <person name="Hug L.A."/>
            <person name="Sharon I."/>
            <person name="Castelle C.J."/>
            <person name="Probst A.J."/>
            <person name="Thomas B.C."/>
            <person name="Singh A."/>
            <person name="Wilkins M.J."/>
            <person name="Karaoz U."/>
            <person name="Brodie E.L."/>
            <person name="Williams K.H."/>
            <person name="Hubbard S.S."/>
            <person name="Banfield J.F."/>
        </authorList>
    </citation>
    <scope>NUCLEOTIDE SEQUENCE [LARGE SCALE GENOMIC DNA]</scope>
</reference>
<gene>
    <name evidence="1" type="ORF">A2690_02825</name>
</gene>
<organism evidence="1 2">
    <name type="scientific">Candidatus Roizmanbacteria bacterium RIFCSPHIGHO2_01_FULL_39_12b</name>
    <dbReference type="NCBI Taxonomy" id="1802030"/>
    <lineage>
        <taxon>Bacteria</taxon>
        <taxon>Candidatus Roizmaniibacteriota</taxon>
    </lineage>
</organism>
<dbReference type="InterPro" id="IPR007337">
    <property type="entry name" value="RelB/DinJ"/>
</dbReference>
<proteinExistence type="predicted"/>
<accession>A0A1F7GBI3</accession>
<dbReference type="AlphaFoldDB" id="A0A1F7GBI3"/>
<protein>
    <submittedName>
        <fullName evidence="1">Uncharacterized protein</fullName>
    </submittedName>
</protein>
<dbReference type="GO" id="GO:0006355">
    <property type="term" value="P:regulation of DNA-templated transcription"/>
    <property type="evidence" value="ECO:0007669"/>
    <property type="project" value="InterPro"/>
</dbReference>